<dbReference type="NCBIfam" id="TIGR02937">
    <property type="entry name" value="sigma70-ECF"/>
    <property type="match status" value="1"/>
</dbReference>
<accession>A6GKI7</accession>
<evidence type="ECO:0000256" key="5">
    <source>
        <dbReference type="ARBA" id="ARBA00023163"/>
    </source>
</evidence>
<evidence type="ECO:0000256" key="4">
    <source>
        <dbReference type="ARBA" id="ARBA00023125"/>
    </source>
</evidence>
<dbReference type="SUPFAM" id="SSF88946">
    <property type="entry name" value="Sigma2 domain of RNA polymerase sigma factors"/>
    <property type="match status" value="1"/>
</dbReference>
<dbReference type="Pfam" id="PF08281">
    <property type="entry name" value="Sigma70_r4_2"/>
    <property type="match status" value="1"/>
</dbReference>
<dbReference type="InterPro" id="IPR036388">
    <property type="entry name" value="WH-like_DNA-bd_sf"/>
</dbReference>
<evidence type="ECO:0000313" key="9">
    <source>
        <dbReference type="Proteomes" id="UP000005801"/>
    </source>
</evidence>
<name>A6GKI7_9BACT</name>
<dbReference type="GO" id="GO:0003677">
    <property type="term" value="F:DNA binding"/>
    <property type="evidence" value="ECO:0007669"/>
    <property type="project" value="UniProtKB-KW"/>
</dbReference>
<dbReference type="Proteomes" id="UP000005801">
    <property type="component" value="Unassembled WGS sequence"/>
</dbReference>
<organism evidence="8 9">
    <name type="scientific">Plesiocystis pacifica SIR-1</name>
    <dbReference type="NCBI Taxonomy" id="391625"/>
    <lineage>
        <taxon>Bacteria</taxon>
        <taxon>Pseudomonadati</taxon>
        <taxon>Myxococcota</taxon>
        <taxon>Polyangia</taxon>
        <taxon>Nannocystales</taxon>
        <taxon>Nannocystaceae</taxon>
        <taxon>Plesiocystis</taxon>
    </lineage>
</organism>
<dbReference type="GO" id="GO:0016987">
    <property type="term" value="F:sigma factor activity"/>
    <property type="evidence" value="ECO:0007669"/>
    <property type="project" value="UniProtKB-KW"/>
</dbReference>
<dbReference type="InterPro" id="IPR013325">
    <property type="entry name" value="RNA_pol_sigma_r2"/>
</dbReference>
<dbReference type="Gene3D" id="1.10.10.10">
    <property type="entry name" value="Winged helix-like DNA-binding domain superfamily/Winged helix DNA-binding domain"/>
    <property type="match status" value="1"/>
</dbReference>
<sequence length="199" mass="22283">MVRELHMSLAMLASTPFTPSSHLSSDQLACLLRTHDRQLRAICRRMCGPRDDFDELLQDTYLAIVRHVGGFRGEASFLTWASAVARSQLFRQRRSRRRFTTRDDAIADVAHSDPRFLAYAYSCPESAAARDGLRDGLRKALAELAEVDRKVFVLRELEGLTAPEIAETLGLTVSAVKSRLHRARAQLRGACSRLDVALT</sequence>
<keyword evidence="3" id="KW-0731">Sigma factor</keyword>
<dbReference type="PANTHER" id="PTHR43133">
    <property type="entry name" value="RNA POLYMERASE ECF-TYPE SIGMA FACTO"/>
    <property type="match status" value="1"/>
</dbReference>
<gene>
    <name evidence="8" type="ORF">PPSIR1_23109</name>
</gene>
<evidence type="ECO:0000259" key="7">
    <source>
        <dbReference type="Pfam" id="PF08281"/>
    </source>
</evidence>
<dbReference type="AlphaFoldDB" id="A6GKI7"/>
<dbReference type="InterPro" id="IPR013249">
    <property type="entry name" value="RNA_pol_sigma70_r4_t2"/>
</dbReference>
<dbReference type="GO" id="GO:0006352">
    <property type="term" value="P:DNA-templated transcription initiation"/>
    <property type="evidence" value="ECO:0007669"/>
    <property type="project" value="InterPro"/>
</dbReference>
<protein>
    <submittedName>
        <fullName evidence="8">Sigma-24 (FecI-like) protein</fullName>
    </submittedName>
</protein>
<proteinExistence type="inferred from homology"/>
<dbReference type="CDD" id="cd06171">
    <property type="entry name" value="Sigma70_r4"/>
    <property type="match status" value="1"/>
</dbReference>
<keyword evidence="5" id="KW-0804">Transcription</keyword>
<keyword evidence="2" id="KW-0805">Transcription regulation</keyword>
<dbReference type="SUPFAM" id="SSF88659">
    <property type="entry name" value="Sigma3 and sigma4 domains of RNA polymerase sigma factors"/>
    <property type="match status" value="1"/>
</dbReference>
<evidence type="ECO:0000256" key="3">
    <source>
        <dbReference type="ARBA" id="ARBA00023082"/>
    </source>
</evidence>
<reference evidence="8 9" key="1">
    <citation type="submission" date="2007-06" db="EMBL/GenBank/DDBJ databases">
        <authorList>
            <person name="Shimkets L."/>
            <person name="Ferriera S."/>
            <person name="Johnson J."/>
            <person name="Kravitz S."/>
            <person name="Beeson K."/>
            <person name="Sutton G."/>
            <person name="Rogers Y.-H."/>
            <person name="Friedman R."/>
            <person name="Frazier M."/>
            <person name="Venter J.C."/>
        </authorList>
    </citation>
    <scope>NUCLEOTIDE SEQUENCE [LARGE SCALE GENOMIC DNA]</scope>
    <source>
        <strain evidence="8 9">SIR-1</strain>
    </source>
</reference>
<evidence type="ECO:0000259" key="6">
    <source>
        <dbReference type="Pfam" id="PF04542"/>
    </source>
</evidence>
<dbReference type="InterPro" id="IPR013324">
    <property type="entry name" value="RNA_pol_sigma_r3/r4-like"/>
</dbReference>
<dbReference type="Pfam" id="PF04542">
    <property type="entry name" value="Sigma70_r2"/>
    <property type="match status" value="1"/>
</dbReference>
<comment type="caution">
    <text evidence="8">The sequence shown here is derived from an EMBL/GenBank/DDBJ whole genome shotgun (WGS) entry which is preliminary data.</text>
</comment>
<dbReference type="InterPro" id="IPR039425">
    <property type="entry name" value="RNA_pol_sigma-70-like"/>
</dbReference>
<dbReference type="PANTHER" id="PTHR43133:SF8">
    <property type="entry name" value="RNA POLYMERASE SIGMA FACTOR HI_1459-RELATED"/>
    <property type="match status" value="1"/>
</dbReference>
<keyword evidence="4" id="KW-0238">DNA-binding</keyword>
<dbReference type="EMBL" id="ABCS01000200">
    <property type="protein sequence ID" value="EDM73613.1"/>
    <property type="molecule type" value="Genomic_DNA"/>
</dbReference>
<dbReference type="InterPro" id="IPR014284">
    <property type="entry name" value="RNA_pol_sigma-70_dom"/>
</dbReference>
<evidence type="ECO:0000313" key="8">
    <source>
        <dbReference type="EMBL" id="EDM73613.1"/>
    </source>
</evidence>
<feature type="domain" description="RNA polymerase sigma-70 region 2" evidence="6">
    <location>
        <begin position="31"/>
        <end position="98"/>
    </location>
</feature>
<feature type="domain" description="RNA polymerase sigma factor 70 region 4 type 2" evidence="7">
    <location>
        <begin position="137"/>
        <end position="187"/>
    </location>
</feature>
<evidence type="ECO:0000256" key="1">
    <source>
        <dbReference type="ARBA" id="ARBA00010641"/>
    </source>
</evidence>
<dbReference type="Gene3D" id="1.10.1740.10">
    <property type="match status" value="1"/>
</dbReference>
<keyword evidence="9" id="KW-1185">Reference proteome</keyword>
<evidence type="ECO:0000256" key="2">
    <source>
        <dbReference type="ARBA" id="ARBA00023015"/>
    </source>
</evidence>
<dbReference type="STRING" id="391625.PPSIR1_23109"/>
<dbReference type="eggNOG" id="COG1595">
    <property type="taxonomic scope" value="Bacteria"/>
</dbReference>
<dbReference type="InterPro" id="IPR007627">
    <property type="entry name" value="RNA_pol_sigma70_r2"/>
</dbReference>
<comment type="similarity">
    <text evidence="1">Belongs to the sigma-70 factor family. ECF subfamily.</text>
</comment>